<evidence type="ECO:0000256" key="2">
    <source>
        <dbReference type="ARBA" id="ARBA00023125"/>
    </source>
</evidence>
<proteinExistence type="predicted"/>
<dbReference type="Gene3D" id="1.10.357.10">
    <property type="entry name" value="Tetracycline Repressor, domain 2"/>
    <property type="match status" value="1"/>
</dbReference>
<evidence type="ECO:0000256" key="4">
    <source>
        <dbReference type="PROSITE-ProRule" id="PRU00335"/>
    </source>
</evidence>
<keyword evidence="1" id="KW-0805">Transcription regulation</keyword>
<evidence type="ECO:0000313" key="7">
    <source>
        <dbReference type="Proteomes" id="UP000199137"/>
    </source>
</evidence>
<dbReference type="InterPro" id="IPR001647">
    <property type="entry name" value="HTH_TetR"/>
</dbReference>
<organism evidence="6 7">
    <name type="scientific">Amycolatopsis rubida</name>
    <dbReference type="NCBI Taxonomy" id="112413"/>
    <lineage>
        <taxon>Bacteria</taxon>
        <taxon>Bacillati</taxon>
        <taxon>Actinomycetota</taxon>
        <taxon>Actinomycetes</taxon>
        <taxon>Pseudonocardiales</taxon>
        <taxon>Pseudonocardiaceae</taxon>
        <taxon>Amycolatopsis</taxon>
    </lineage>
</organism>
<dbReference type="OrthoDB" id="9809994at2"/>
<dbReference type="Proteomes" id="UP000199137">
    <property type="component" value="Unassembled WGS sequence"/>
</dbReference>
<dbReference type="InterPro" id="IPR041642">
    <property type="entry name" value="KstR_C"/>
</dbReference>
<keyword evidence="2 4" id="KW-0238">DNA-binding</keyword>
<dbReference type="InterPro" id="IPR009057">
    <property type="entry name" value="Homeodomain-like_sf"/>
</dbReference>
<dbReference type="Pfam" id="PF00440">
    <property type="entry name" value="TetR_N"/>
    <property type="match status" value="1"/>
</dbReference>
<dbReference type="PROSITE" id="PS50977">
    <property type="entry name" value="HTH_TETR_2"/>
    <property type="match status" value="1"/>
</dbReference>
<dbReference type="STRING" id="112413.SAMN05421854_103530"/>
<evidence type="ECO:0000256" key="1">
    <source>
        <dbReference type="ARBA" id="ARBA00023015"/>
    </source>
</evidence>
<gene>
    <name evidence="6" type="ORF">SAMN05421854_103530</name>
</gene>
<dbReference type="GO" id="GO:0000976">
    <property type="term" value="F:transcription cis-regulatory region binding"/>
    <property type="evidence" value="ECO:0007669"/>
    <property type="project" value="TreeGrafter"/>
</dbReference>
<sequence>MPRVAENRAPATPSSPAQQERYRRILRAAADHGAEHGLDRIQMLDVARDADVAIATLYRYFPSKTILFTALLHSQIEQLDRNSVPVEPGQEPAEAVARVLVEAARRLLERPRLAQAMLQSNNATVAGESPTMAAAVEFADLILRVAGVAEAGEHDRRLVRLIEQTWYGVLTSQLNGHITAEEAEADTVLACRLLLAELGRPAR</sequence>
<keyword evidence="3" id="KW-0804">Transcription</keyword>
<dbReference type="EMBL" id="FOWC01000003">
    <property type="protein sequence ID" value="SFO94771.1"/>
    <property type="molecule type" value="Genomic_DNA"/>
</dbReference>
<protein>
    <submittedName>
        <fullName evidence="6">Transcriptional regulator, TetR family</fullName>
    </submittedName>
</protein>
<name>A0A1I5LDI2_9PSEU</name>
<dbReference type="AlphaFoldDB" id="A0A1I5LDI2"/>
<dbReference type="Pfam" id="PF17925">
    <property type="entry name" value="TetR_C_20"/>
    <property type="match status" value="1"/>
</dbReference>
<dbReference type="InterPro" id="IPR050109">
    <property type="entry name" value="HTH-type_TetR-like_transc_reg"/>
</dbReference>
<accession>A0A1I5LDI2</accession>
<feature type="DNA-binding region" description="H-T-H motif" evidence="4">
    <location>
        <begin position="42"/>
        <end position="61"/>
    </location>
</feature>
<dbReference type="GO" id="GO:0003700">
    <property type="term" value="F:DNA-binding transcription factor activity"/>
    <property type="evidence" value="ECO:0007669"/>
    <property type="project" value="TreeGrafter"/>
</dbReference>
<evidence type="ECO:0000313" key="6">
    <source>
        <dbReference type="EMBL" id="SFO94771.1"/>
    </source>
</evidence>
<evidence type="ECO:0000256" key="3">
    <source>
        <dbReference type="ARBA" id="ARBA00023163"/>
    </source>
</evidence>
<reference evidence="7" key="1">
    <citation type="submission" date="2016-10" db="EMBL/GenBank/DDBJ databases">
        <authorList>
            <person name="Varghese N."/>
            <person name="Submissions S."/>
        </authorList>
    </citation>
    <scope>NUCLEOTIDE SEQUENCE [LARGE SCALE GENOMIC DNA]</scope>
    <source>
        <strain evidence="7">DSM 44637</strain>
    </source>
</reference>
<dbReference type="PANTHER" id="PTHR30055">
    <property type="entry name" value="HTH-TYPE TRANSCRIPTIONAL REGULATOR RUTR"/>
    <property type="match status" value="1"/>
</dbReference>
<evidence type="ECO:0000259" key="5">
    <source>
        <dbReference type="PROSITE" id="PS50977"/>
    </source>
</evidence>
<dbReference type="PANTHER" id="PTHR30055:SF234">
    <property type="entry name" value="HTH-TYPE TRANSCRIPTIONAL REGULATOR BETI"/>
    <property type="match status" value="1"/>
</dbReference>
<dbReference type="RefSeq" id="WP_093573749.1">
    <property type="nucleotide sequence ID" value="NZ_FOWC01000003.1"/>
</dbReference>
<dbReference type="SUPFAM" id="SSF46689">
    <property type="entry name" value="Homeodomain-like"/>
    <property type="match status" value="1"/>
</dbReference>
<feature type="domain" description="HTH tetR-type" evidence="5">
    <location>
        <begin position="19"/>
        <end position="79"/>
    </location>
</feature>